<evidence type="ECO:0000313" key="2">
    <source>
        <dbReference type="Proteomes" id="UP001209229"/>
    </source>
</evidence>
<reference evidence="1" key="1">
    <citation type="submission" date="2022-10" db="EMBL/GenBank/DDBJ databases">
        <authorList>
            <person name="Yu W.X."/>
        </authorList>
    </citation>
    <scope>NUCLEOTIDE SEQUENCE</scope>
    <source>
        <strain evidence="1">AAT</strain>
    </source>
</reference>
<name>A0AAE3SDL6_9BACT</name>
<dbReference type="RefSeq" id="WP_301188942.1">
    <property type="nucleotide sequence ID" value="NZ_JAPDPJ010000003.1"/>
</dbReference>
<keyword evidence="2" id="KW-1185">Reference proteome</keyword>
<gene>
    <name evidence="1" type="ORF">OM075_02770</name>
</gene>
<proteinExistence type="predicted"/>
<protein>
    <submittedName>
        <fullName evidence="1">Uncharacterized protein</fullName>
    </submittedName>
</protein>
<organism evidence="1 2">
    <name type="scientific">Plebeiibacterium sediminum</name>
    <dbReference type="NCBI Taxonomy" id="2992112"/>
    <lineage>
        <taxon>Bacteria</taxon>
        <taxon>Pseudomonadati</taxon>
        <taxon>Bacteroidota</taxon>
        <taxon>Bacteroidia</taxon>
        <taxon>Marinilabiliales</taxon>
        <taxon>Marinilabiliaceae</taxon>
        <taxon>Plebeiibacterium</taxon>
    </lineage>
</organism>
<dbReference type="AlphaFoldDB" id="A0AAE3SDL6"/>
<dbReference type="EMBL" id="JAPDPJ010000003">
    <property type="protein sequence ID" value="MCW3785370.1"/>
    <property type="molecule type" value="Genomic_DNA"/>
</dbReference>
<sequence>MKSELSIYRGEQTLYLKTNLVQKNKVWKLILFVEASHKIK</sequence>
<evidence type="ECO:0000313" key="1">
    <source>
        <dbReference type="EMBL" id="MCW3785370.1"/>
    </source>
</evidence>
<accession>A0AAE3SDL6</accession>
<dbReference type="Proteomes" id="UP001209229">
    <property type="component" value="Unassembled WGS sequence"/>
</dbReference>
<comment type="caution">
    <text evidence="1">The sequence shown here is derived from an EMBL/GenBank/DDBJ whole genome shotgun (WGS) entry which is preliminary data.</text>
</comment>